<protein>
    <submittedName>
        <fullName evidence="2">Uncharacterized protein</fullName>
    </submittedName>
</protein>
<comment type="caution">
    <text evidence="2">The sequence shown here is derived from an EMBL/GenBank/DDBJ whole genome shotgun (WGS) entry which is preliminary data.</text>
</comment>
<accession>A0A834WA94</accession>
<organism evidence="2 3">
    <name type="scientific">Senna tora</name>
    <dbReference type="NCBI Taxonomy" id="362788"/>
    <lineage>
        <taxon>Eukaryota</taxon>
        <taxon>Viridiplantae</taxon>
        <taxon>Streptophyta</taxon>
        <taxon>Embryophyta</taxon>
        <taxon>Tracheophyta</taxon>
        <taxon>Spermatophyta</taxon>
        <taxon>Magnoliopsida</taxon>
        <taxon>eudicotyledons</taxon>
        <taxon>Gunneridae</taxon>
        <taxon>Pentapetalae</taxon>
        <taxon>rosids</taxon>
        <taxon>fabids</taxon>
        <taxon>Fabales</taxon>
        <taxon>Fabaceae</taxon>
        <taxon>Caesalpinioideae</taxon>
        <taxon>Cassia clade</taxon>
        <taxon>Senna</taxon>
    </lineage>
</organism>
<proteinExistence type="predicted"/>
<feature type="region of interest" description="Disordered" evidence="1">
    <location>
        <begin position="1"/>
        <end position="26"/>
    </location>
</feature>
<sequence>MEKTKIPSLQETAPTLKRHVAPSTKP</sequence>
<dbReference type="EMBL" id="JAAIUW010000010">
    <property type="protein sequence ID" value="KAF7811506.1"/>
    <property type="molecule type" value="Genomic_DNA"/>
</dbReference>
<reference evidence="2" key="1">
    <citation type="submission" date="2020-09" db="EMBL/GenBank/DDBJ databases">
        <title>Genome-Enabled Discovery of Anthraquinone Biosynthesis in Senna tora.</title>
        <authorList>
            <person name="Kang S.-H."/>
            <person name="Pandey R.P."/>
            <person name="Lee C.-M."/>
            <person name="Sim J.-S."/>
            <person name="Jeong J.-T."/>
            <person name="Choi B.-S."/>
            <person name="Jung M."/>
            <person name="Ginzburg D."/>
            <person name="Zhao K."/>
            <person name="Won S.Y."/>
            <person name="Oh T.-J."/>
            <person name="Yu Y."/>
            <person name="Kim N.-H."/>
            <person name="Lee O.R."/>
            <person name="Lee T.-H."/>
            <person name="Bashyal P."/>
            <person name="Kim T.-S."/>
            <person name="Lee W.-H."/>
            <person name="Kawkins C."/>
            <person name="Kim C.-K."/>
            <person name="Kim J.S."/>
            <person name="Ahn B.O."/>
            <person name="Rhee S.Y."/>
            <person name="Sohng J.K."/>
        </authorList>
    </citation>
    <scope>NUCLEOTIDE SEQUENCE</scope>
    <source>
        <tissue evidence="2">Leaf</tissue>
    </source>
</reference>
<keyword evidence="3" id="KW-1185">Reference proteome</keyword>
<dbReference type="AlphaFoldDB" id="A0A834WA94"/>
<dbReference type="Proteomes" id="UP000634136">
    <property type="component" value="Unassembled WGS sequence"/>
</dbReference>
<gene>
    <name evidence="2" type="ORF">G2W53_032482</name>
</gene>
<name>A0A834WA94_9FABA</name>
<evidence type="ECO:0000256" key="1">
    <source>
        <dbReference type="SAM" id="MobiDB-lite"/>
    </source>
</evidence>
<evidence type="ECO:0000313" key="2">
    <source>
        <dbReference type="EMBL" id="KAF7811506.1"/>
    </source>
</evidence>
<evidence type="ECO:0000313" key="3">
    <source>
        <dbReference type="Proteomes" id="UP000634136"/>
    </source>
</evidence>